<name>A0AAN8EXP8_TRICO</name>
<sequence>MRTIINLGNADTDPKVIQAAALTLIQFKDLLRISEAQNLRLADIKYAGSGQWQVNIKKSKTDQGSRGALVAFRFSEAEAALWSKYIFASRNTLSEVGQQRKRSTWEFIKLMLCRLGVGAH</sequence>
<keyword evidence="3" id="KW-1185">Reference proteome</keyword>
<dbReference type="EMBL" id="WIXE01020690">
    <property type="protein sequence ID" value="KAK5969030.1"/>
    <property type="molecule type" value="Genomic_DNA"/>
</dbReference>
<gene>
    <name evidence="2" type="ORF">GCK32_011036</name>
</gene>
<protein>
    <recommendedName>
        <fullName evidence="4">Tyr recombinase domain-containing protein</fullName>
    </recommendedName>
</protein>
<evidence type="ECO:0008006" key="4">
    <source>
        <dbReference type="Google" id="ProtNLM"/>
    </source>
</evidence>
<proteinExistence type="predicted"/>
<dbReference type="GO" id="GO:0006310">
    <property type="term" value="P:DNA recombination"/>
    <property type="evidence" value="ECO:0007669"/>
    <property type="project" value="UniProtKB-KW"/>
</dbReference>
<dbReference type="Proteomes" id="UP001331761">
    <property type="component" value="Unassembled WGS sequence"/>
</dbReference>
<evidence type="ECO:0000313" key="3">
    <source>
        <dbReference type="Proteomes" id="UP001331761"/>
    </source>
</evidence>
<evidence type="ECO:0000313" key="2">
    <source>
        <dbReference type="EMBL" id="KAK5969030.1"/>
    </source>
</evidence>
<evidence type="ECO:0000256" key="1">
    <source>
        <dbReference type="ARBA" id="ARBA00023172"/>
    </source>
</evidence>
<dbReference type="AlphaFoldDB" id="A0AAN8EXP8"/>
<keyword evidence="1" id="KW-0233">DNA recombination</keyword>
<dbReference type="SUPFAM" id="SSF56349">
    <property type="entry name" value="DNA breaking-rejoining enzymes"/>
    <property type="match status" value="1"/>
</dbReference>
<reference evidence="2 3" key="1">
    <citation type="submission" date="2019-10" db="EMBL/GenBank/DDBJ databases">
        <title>Assembly and Annotation for the nematode Trichostrongylus colubriformis.</title>
        <authorList>
            <person name="Martin J."/>
        </authorList>
    </citation>
    <scope>NUCLEOTIDE SEQUENCE [LARGE SCALE GENOMIC DNA]</scope>
    <source>
        <strain evidence="2">G859</strain>
        <tissue evidence="2">Whole worm</tissue>
    </source>
</reference>
<comment type="caution">
    <text evidence="2">The sequence shown here is derived from an EMBL/GenBank/DDBJ whole genome shotgun (WGS) entry which is preliminary data.</text>
</comment>
<dbReference type="InterPro" id="IPR013762">
    <property type="entry name" value="Integrase-like_cat_sf"/>
</dbReference>
<dbReference type="GO" id="GO:0003677">
    <property type="term" value="F:DNA binding"/>
    <property type="evidence" value="ECO:0007669"/>
    <property type="project" value="InterPro"/>
</dbReference>
<dbReference type="GO" id="GO:0015074">
    <property type="term" value="P:DNA integration"/>
    <property type="evidence" value="ECO:0007669"/>
    <property type="project" value="InterPro"/>
</dbReference>
<organism evidence="2 3">
    <name type="scientific">Trichostrongylus colubriformis</name>
    <name type="common">Black scour worm</name>
    <dbReference type="NCBI Taxonomy" id="6319"/>
    <lineage>
        <taxon>Eukaryota</taxon>
        <taxon>Metazoa</taxon>
        <taxon>Ecdysozoa</taxon>
        <taxon>Nematoda</taxon>
        <taxon>Chromadorea</taxon>
        <taxon>Rhabditida</taxon>
        <taxon>Rhabditina</taxon>
        <taxon>Rhabditomorpha</taxon>
        <taxon>Strongyloidea</taxon>
        <taxon>Trichostrongylidae</taxon>
        <taxon>Trichostrongylus</taxon>
    </lineage>
</organism>
<dbReference type="InterPro" id="IPR011010">
    <property type="entry name" value="DNA_brk_join_enz"/>
</dbReference>
<dbReference type="Gene3D" id="1.10.443.10">
    <property type="entry name" value="Intergrase catalytic core"/>
    <property type="match status" value="1"/>
</dbReference>
<accession>A0AAN8EXP8</accession>